<dbReference type="Proteomes" id="UP000821865">
    <property type="component" value="Chromosome 10"/>
</dbReference>
<evidence type="ECO:0000313" key="2">
    <source>
        <dbReference type="Proteomes" id="UP000821865"/>
    </source>
</evidence>
<gene>
    <name evidence="1" type="ORF">HPB49_019035</name>
</gene>
<protein>
    <submittedName>
        <fullName evidence="1">Uncharacterized protein</fullName>
    </submittedName>
</protein>
<proteinExistence type="predicted"/>
<reference evidence="1" key="1">
    <citation type="submission" date="2020-05" db="EMBL/GenBank/DDBJ databases">
        <title>Large-scale comparative analyses of tick genomes elucidate their genetic diversity and vector capacities.</title>
        <authorList>
            <person name="Jia N."/>
            <person name="Wang J."/>
            <person name="Shi W."/>
            <person name="Du L."/>
            <person name="Sun Y."/>
            <person name="Zhan W."/>
            <person name="Jiang J."/>
            <person name="Wang Q."/>
            <person name="Zhang B."/>
            <person name="Ji P."/>
            <person name="Sakyi L.B."/>
            <person name="Cui X."/>
            <person name="Yuan T."/>
            <person name="Jiang B."/>
            <person name="Yang W."/>
            <person name="Lam T.T.-Y."/>
            <person name="Chang Q."/>
            <person name="Ding S."/>
            <person name="Wang X."/>
            <person name="Zhu J."/>
            <person name="Ruan X."/>
            <person name="Zhao L."/>
            <person name="Wei J."/>
            <person name="Que T."/>
            <person name="Du C."/>
            <person name="Cheng J."/>
            <person name="Dai P."/>
            <person name="Han X."/>
            <person name="Huang E."/>
            <person name="Gao Y."/>
            <person name="Liu J."/>
            <person name="Shao H."/>
            <person name="Ye R."/>
            <person name="Li L."/>
            <person name="Wei W."/>
            <person name="Wang X."/>
            <person name="Wang C."/>
            <person name="Yang T."/>
            <person name="Huo Q."/>
            <person name="Li W."/>
            <person name="Guo W."/>
            <person name="Chen H."/>
            <person name="Zhou L."/>
            <person name="Ni X."/>
            <person name="Tian J."/>
            <person name="Zhou Y."/>
            <person name="Sheng Y."/>
            <person name="Liu T."/>
            <person name="Pan Y."/>
            <person name="Xia L."/>
            <person name="Li J."/>
            <person name="Zhao F."/>
            <person name="Cao W."/>
        </authorList>
    </citation>
    <scope>NUCLEOTIDE SEQUENCE</scope>
    <source>
        <strain evidence="1">Dsil-2018</strain>
    </source>
</reference>
<dbReference type="EMBL" id="CM023479">
    <property type="protein sequence ID" value="KAH7974751.1"/>
    <property type="molecule type" value="Genomic_DNA"/>
</dbReference>
<keyword evidence="2" id="KW-1185">Reference proteome</keyword>
<accession>A0ACB8DQW2</accession>
<comment type="caution">
    <text evidence="1">The sequence shown here is derived from an EMBL/GenBank/DDBJ whole genome shotgun (WGS) entry which is preliminary data.</text>
</comment>
<evidence type="ECO:0000313" key="1">
    <source>
        <dbReference type="EMBL" id="KAH7974751.1"/>
    </source>
</evidence>
<organism evidence="1 2">
    <name type="scientific">Dermacentor silvarum</name>
    <name type="common">Tick</name>
    <dbReference type="NCBI Taxonomy" id="543639"/>
    <lineage>
        <taxon>Eukaryota</taxon>
        <taxon>Metazoa</taxon>
        <taxon>Ecdysozoa</taxon>
        <taxon>Arthropoda</taxon>
        <taxon>Chelicerata</taxon>
        <taxon>Arachnida</taxon>
        <taxon>Acari</taxon>
        <taxon>Parasitiformes</taxon>
        <taxon>Ixodida</taxon>
        <taxon>Ixodoidea</taxon>
        <taxon>Ixodidae</taxon>
        <taxon>Rhipicephalinae</taxon>
        <taxon>Dermacentor</taxon>
    </lineage>
</organism>
<name>A0ACB8DQW2_DERSI</name>
<sequence length="493" mass="54559">MTTTQQSGLLKSGKKTRHHAAFSRGGSCHVDVTTQQASPCEGDVKGQAAQQPPPHDGKGKRGQQQQQRNDARAGAWANALKYGKQVRLSAKMELLIGTAMTQMLAKNNEPITSKVNQAVAAQLRTLRKAGPLGTCPAAPPNFRVALWTLTMTKMAGLEVKLWSCLLALGQLHSLLTPNLTMAGTPKVRHSPPSKSASPIIITQWNCQGLRSRTKTADLRLFLSSFEQICPWWLPSKSQGRALPLRTIRLSNRTPRLCVHRDYTANKVDLDLQTNYFYVMVTLLPLRKQDSSFHILNVYCSPKLQNASFADLFSCALRVAGLDPLLIVGDFNAPSRVWGYGREEKRGRKLAELTPRLGLALHTDHVHPTRIGNSVTRDTCPDLTFTRNIQFADWANTEETLGSDHCLINTTIRTAPWHDPTNKPTSHIGRNSDKLGRTLFPYARTATKPGPSNWFLAWVLRKHTSNSQRRSRMWITSSSTFGKSGTASSVDGAI</sequence>